<dbReference type="Proteomes" id="UP000308197">
    <property type="component" value="Unassembled WGS sequence"/>
</dbReference>
<accession>A0A5C3NPW5</accession>
<protein>
    <submittedName>
        <fullName evidence="1">Uncharacterized protein</fullName>
    </submittedName>
</protein>
<gene>
    <name evidence="1" type="ORF">K466DRAFT_58696</name>
</gene>
<reference evidence="1 2" key="1">
    <citation type="journal article" date="2019" name="Nat. Ecol. Evol.">
        <title>Megaphylogeny resolves global patterns of mushroom evolution.</title>
        <authorList>
            <person name="Varga T."/>
            <person name="Krizsan K."/>
            <person name="Foldi C."/>
            <person name="Dima B."/>
            <person name="Sanchez-Garcia M."/>
            <person name="Sanchez-Ramirez S."/>
            <person name="Szollosi G.J."/>
            <person name="Szarkandi J.G."/>
            <person name="Papp V."/>
            <person name="Albert L."/>
            <person name="Andreopoulos W."/>
            <person name="Angelini C."/>
            <person name="Antonin V."/>
            <person name="Barry K.W."/>
            <person name="Bougher N.L."/>
            <person name="Buchanan P."/>
            <person name="Buyck B."/>
            <person name="Bense V."/>
            <person name="Catcheside P."/>
            <person name="Chovatia M."/>
            <person name="Cooper J."/>
            <person name="Damon W."/>
            <person name="Desjardin D."/>
            <person name="Finy P."/>
            <person name="Geml J."/>
            <person name="Haridas S."/>
            <person name="Hughes K."/>
            <person name="Justo A."/>
            <person name="Karasinski D."/>
            <person name="Kautmanova I."/>
            <person name="Kiss B."/>
            <person name="Kocsube S."/>
            <person name="Kotiranta H."/>
            <person name="LaButti K.M."/>
            <person name="Lechner B.E."/>
            <person name="Liimatainen K."/>
            <person name="Lipzen A."/>
            <person name="Lukacs Z."/>
            <person name="Mihaltcheva S."/>
            <person name="Morgado L.N."/>
            <person name="Niskanen T."/>
            <person name="Noordeloos M.E."/>
            <person name="Ohm R.A."/>
            <person name="Ortiz-Santana B."/>
            <person name="Ovrebo C."/>
            <person name="Racz N."/>
            <person name="Riley R."/>
            <person name="Savchenko A."/>
            <person name="Shiryaev A."/>
            <person name="Soop K."/>
            <person name="Spirin V."/>
            <person name="Szebenyi C."/>
            <person name="Tomsovsky M."/>
            <person name="Tulloss R.E."/>
            <person name="Uehling J."/>
            <person name="Grigoriev I.V."/>
            <person name="Vagvolgyi C."/>
            <person name="Papp T."/>
            <person name="Martin F.M."/>
            <person name="Miettinen O."/>
            <person name="Hibbett D.S."/>
            <person name="Nagy L.G."/>
        </authorList>
    </citation>
    <scope>NUCLEOTIDE SEQUENCE [LARGE SCALE GENOMIC DNA]</scope>
    <source>
        <strain evidence="1 2">HHB13444</strain>
    </source>
</reference>
<dbReference type="EMBL" id="ML212352">
    <property type="protein sequence ID" value="TFK78739.1"/>
    <property type="molecule type" value="Genomic_DNA"/>
</dbReference>
<dbReference type="InParanoid" id="A0A5C3NPW5"/>
<dbReference type="AlphaFoldDB" id="A0A5C3NPW5"/>
<name>A0A5C3NPW5_9APHY</name>
<organism evidence="1 2">
    <name type="scientific">Polyporus arcularius HHB13444</name>
    <dbReference type="NCBI Taxonomy" id="1314778"/>
    <lineage>
        <taxon>Eukaryota</taxon>
        <taxon>Fungi</taxon>
        <taxon>Dikarya</taxon>
        <taxon>Basidiomycota</taxon>
        <taxon>Agaricomycotina</taxon>
        <taxon>Agaricomycetes</taxon>
        <taxon>Polyporales</taxon>
        <taxon>Polyporaceae</taxon>
        <taxon>Polyporus</taxon>
    </lineage>
</organism>
<keyword evidence="2" id="KW-1185">Reference proteome</keyword>
<evidence type="ECO:0000313" key="2">
    <source>
        <dbReference type="Proteomes" id="UP000308197"/>
    </source>
</evidence>
<proteinExistence type="predicted"/>
<evidence type="ECO:0000313" key="1">
    <source>
        <dbReference type="EMBL" id="TFK78739.1"/>
    </source>
</evidence>
<sequence length="77" mass="8339">MCGGGFCVCCPYSSSMLTWPPPTLALPRQEGGLRCPPHANLAPTALSYSCSDLVLRRRALRRHISAPSRTAGLLDWP</sequence>